<feature type="transmembrane region" description="Helical" evidence="1">
    <location>
        <begin position="117"/>
        <end position="135"/>
    </location>
</feature>
<feature type="transmembrane region" description="Helical" evidence="1">
    <location>
        <begin position="85"/>
        <end position="105"/>
    </location>
</feature>
<accession>A0A343JE28</accession>
<organism evidence="2 3">
    <name type="scientific">Clostridium isatidis</name>
    <dbReference type="NCBI Taxonomy" id="182773"/>
    <lineage>
        <taxon>Bacteria</taxon>
        <taxon>Bacillati</taxon>
        <taxon>Bacillota</taxon>
        <taxon>Clostridia</taxon>
        <taxon>Eubacteriales</taxon>
        <taxon>Clostridiaceae</taxon>
        <taxon>Clostridium</taxon>
    </lineage>
</organism>
<feature type="transmembrane region" description="Helical" evidence="1">
    <location>
        <begin position="204"/>
        <end position="226"/>
    </location>
</feature>
<gene>
    <name evidence="2" type="ORF">BEN51_09910</name>
</gene>
<evidence type="ECO:0000256" key="1">
    <source>
        <dbReference type="SAM" id="Phobius"/>
    </source>
</evidence>
<reference evidence="2 3" key="1">
    <citation type="submission" date="2016-08" db="EMBL/GenBank/DDBJ databases">
        <title>Complete Genome Sequence Of The Indigo Reducing Clostridium isatidis DSM15098.</title>
        <authorList>
            <person name="Little G.T."/>
            <person name="Minton N.P."/>
        </authorList>
    </citation>
    <scope>NUCLEOTIDE SEQUENCE [LARGE SCALE GENOMIC DNA]</scope>
    <source>
        <strain evidence="2 3">DSM 15098</strain>
    </source>
</reference>
<feature type="transmembrane region" description="Helical" evidence="1">
    <location>
        <begin position="155"/>
        <end position="172"/>
    </location>
</feature>
<evidence type="ECO:0000313" key="2">
    <source>
        <dbReference type="EMBL" id="ASW43786.1"/>
    </source>
</evidence>
<keyword evidence="1" id="KW-0812">Transmembrane</keyword>
<keyword evidence="3" id="KW-1185">Reference proteome</keyword>
<dbReference type="Proteomes" id="UP000264883">
    <property type="component" value="Chromosome"/>
</dbReference>
<dbReference type="OrthoDB" id="9793746at2"/>
<dbReference type="Pfam" id="PF04018">
    <property type="entry name" value="VCA0040-like"/>
    <property type="match status" value="1"/>
</dbReference>
<dbReference type="AlphaFoldDB" id="A0A343JE28"/>
<keyword evidence="1" id="KW-1133">Transmembrane helix</keyword>
<dbReference type="InterPro" id="IPR007163">
    <property type="entry name" value="VCA0040-like"/>
</dbReference>
<dbReference type="RefSeq" id="WP_119865920.1">
    <property type="nucleotide sequence ID" value="NZ_CP016786.1"/>
</dbReference>
<sequence>MYIISFIRGFCMALADSVPGVSGGTIAFVLGFYDEFINSLNSLVSISSSKEDKKGAIKFLSKIGIGWITGFVLSILFIASVFETHIYKISSLFIGFILFSIPIVFKEERKEIIGKYKNIIFAIIGFLIVVAITYFNPSTNSGGMDLSMGNLNIGLAIYTFVCGAIAICAMVLPGISGSTLLLIFGLYVPIISAIKEFLSFDFSYMPILVIFGLGIITGILTTIKLLKYVLANHRSKAIYVILGLMIGSIYPVIMGPTTLSNPLPPMDFSNFSIVFFAIGGALIFGLEKLKESLEKKN</sequence>
<feature type="transmembrane region" description="Helical" evidence="1">
    <location>
        <begin position="59"/>
        <end position="79"/>
    </location>
</feature>
<dbReference type="EMBL" id="CP016786">
    <property type="protein sequence ID" value="ASW43786.1"/>
    <property type="molecule type" value="Genomic_DNA"/>
</dbReference>
<feature type="transmembrane region" description="Helical" evidence="1">
    <location>
        <begin position="268"/>
        <end position="286"/>
    </location>
</feature>
<protein>
    <submittedName>
        <fullName evidence="2">DUF368 domain-containing protein</fullName>
    </submittedName>
</protein>
<dbReference type="PANTHER" id="PTHR37308">
    <property type="entry name" value="INTEGRAL MEMBRANE PROTEIN"/>
    <property type="match status" value="1"/>
</dbReference>
<feature type="transmembrane region" description="Helical" evidence="1">
    <location>
        <begin position="238"/>
        <end position="256"/>
    </location>
</feature>
<proteinExistence type="predicted"/>
<name>A0A343JE28_9CLOT</name>
<feature type="transmembrane region" description="Helical" evidence="1">
    <location>
        <begin position="179"/>
        <end position="198"/>
    </location>
</feature>
<dbReference type="PANTHER" id="PTHR37308:SF1">
    <property type="entry name" value="POLYPRENYL-PHOSPHATE TRANSPORTER"/>
    <property type="match status" value="1"/>
</dbReference>
<dbReference type="KEGG" id="cia:BEN51_09910"/>
<keyword evidence="1" id="KW-0472">Membrane</keyword>
<evidence type="ECO:0000313" key="3">
    <source>
        <dbReference type="Proteomes" id="UP000264883"/>
    </source>
</evidence>